<dbReference type="CDD" id="cd01991">
    <property type="entry name" value="Asn_synthase_B_C"/>
    <property type="match status" value="1"/>
</dbReference>
<keyword evidence="7" id="KW-0315">Glutamine amidotransferase</keyword>
<evidence type="ECO:0000256" key="4">
    <source>
        <dbReference type="ARBA" id="ARBA00022741"/>
    </source>
</evidence>
<dbReference type="Proteomes" id="UP001649381">
    <property type="component" value="Unassembled WGS sequence"/>
</dbReference>
<protein>
    <recommendedName>
        <fullName evidence="3">asparagine synthase (glutamine-hydrolyzing)</fullName>
        <ecNumber evidence="3">6.3.5.4</ecNumber>
    </recommendedName>
</protein>
<dbReference type="Pfam" id="PF00733">
    <property type="entry name" value="Asn_synthase"/>
    <property type="match status" value="1"/>
</dbReference>
<accession>A0ABS9H0I1</accession>
<evidence type="ECO:0000256" key="5">
    <source>
        <dbReference type="ARBA" id="ARBA00022840"/>
    </source>
</evidence>
<dbReference type="RefSeq" id="WP_236335308.1">
    <property type="nucleotide sequence ID" value="NZ_JAKIJS010000001.1"/>
</dbReference>
<dbReference type="GO" id="GO:0004066">
    <property type="term" value="F:asparagine synthase (glutamine-hydrolyzing) activity"/>
    <property type="evidence" value="ECO:0007669"/>
    <property type="project" value="UniProtKB-EC"/>
</dbReference>
<dbReference type="SUPFAM" id="SSF56235">
    <property type="entry name" value="N-terminal nucleophile aminohydrolases (Ntn hydrolases)"/>
    <property type="match status" value="1"/>
</dbReference>
<evidence type="ECO:0000313" key="11">
    <source>
        <dbReference type="Proteomes" id="UP001649381"/>
    </source>
</evidence>
<name>A0ABS9H0I1_9BACL</name>
<keyword evidence="4" id="KW-0547">Nucleotide-binding</keyword>
<dbReference type="PROSITE" id="PS51278">
    <property type="entry name" value="GATASE_TYPE_2"/>
    <property type="match status" value="1"/>
</dbReference>
<keyword evidence="6" id="KW-0028">Amino-acid biosynthesis</keyword>
<evidence type="ECO:0000256" key="2">
    <source>
        <dbReference type="ARBA" id="ARBA00005752"/>
    </source>
</evidence>
<evidence type="ECO:0000256" key="7">
    <source>
        <dbReference type="ARBA" id="ARBA00022962"/>
    </source>
</evidence>
<dbReference type="PIRSF" id="PIRSF001589">
    <property type="entry name" value="Asn_synthetase_glu-h"/>
    <property type="match status" value="1"/>
</dbReference>
<dbReference type="InterPro" id="IPR006426">
    <property type="entry name" value="Asn_synth_AEB"/>
</dbReference>
<dbReference type="PANTHER" id="PTHR43284">
    <property type="entry name" value="ASPARAGINE SYNTHETASE (GLUTAMINE-HYDROLYZING)"/>
    <property type="match status" value="1"/>
</dbReference>
<dbReference type="CDD" id="cd00712">
    <property type="entry name" value="AsnB"/>
    <property type="match status" value="1"/>
</dbReference>
<dbReference type="PANTHER" id="PTHR43284:SF1">
    <property type="entry name" value="ASPARAGINE SYNTHETASE"/>
    <property type="match status" value="1"/>
</dbReference>
<feature type="domain" description="Glutamine amidotransferase type-2" evidence="9">
    <location>
        <begin position="2"/>
        <end position="214"/>
    </location>
</feature>
<dbReference type="InterPro" id="IPR051786">
    <property type="entry name" value="ASN_synthetase/amidase"/>
</dbReference>
<dbReference type="Pfam" id="PF13537">
    <property type="entry name" value="GATase_7"/>
    <property type="match status" value="1"/>
</dbReference>
<comment type="similarity">
    <text evidence="2">Belongs to the asparagine synthetase family.</text>
</comment>
<evidence type="ECO:0000256" key="1">
    <source>
        <dbReference type="ARBA" id="ARBA00005187"/>
    </source>
</evidence>
<keyword evidence="6" id="KW-0061">Asparagine biosynthesis</keyword>
<dbReference type="EC" id="6.3.5.4" evidence="3"/>
<dbReference type="NCBIfam" id="TIGR01536">
    <property type="entry name" value="asn_synth_AEB"/>
    <property type="match status" value="1"/>
</dbReference>
<comment type="caution">
    <text evidence="10">The sequence shown here is derived from an EMBL/GenBank/DDBJ whole genome shotgun (WGS) entry which is preliminary data.</text>
</comment>
<dbReference type="SUPFAM" id="SSF52402">
    <property type="entry name" value="Adenine nucleotide alpha hydrolases-like"/>
    <property type="match status" value="1"/>
</dbReference>
<keyword evidence="5" id="KW-0067">ATP-binding</keyword>
<dbReference type="InterPro" id="IPR001962">
    <property type="entry name" value="Asn_synthase"/>
</dbReference>
<gene>
    <name evidence="10" type="primary">asnB</name>
    <name evidence="10" type="ORF">L2716_12295</name>
</gene>
<evidence type="ECO:0000313" key="10">
    <source>
        <dbReference type="EMBL" id="MCF6138508.1"/>
    </source>
</evidence>
<dbReference type="Gene3D" id="3.60.20.10">
    <property type="entry name" value="Glutamine Phosphoribosylpyrophosphate, subunit 1, domain 1"/>
    <property type="match status" value="1"/>
</dbReference>
<organism evidence="10 11">
    <name type="scientific">Pseudalkalibacillus berkeleyi</name>
    <dbReference type="NCBI Taxonomy" id="1069813"/>
    <lineage>
        <taxon>Bacteria</taxon>
        <taxon>Bacillati</taxon>
        <taxon>Bacillota</taxon>
        <taxon>Bacilli</taxon>
        <taxon>Bacillales</taxon>
        <taxon>Fictibacillaceae</taxon>
        <taxon>Pseudalkalibacillus</taxon>
    </lineage>
</organism>
<sequence length="640" mass="74495">MCGFVGYVSDISLLPDEVEINQLQQMTDIINHRGPDDEGHFYDEYVRFGFRRLSIIDLESGHQPLSYEDDRYWIIFNGEIYNYVELRNELLEEGYVFKTNSDTEVILANFVRKGVESFKDLRGMFGFLIWDKETHTLTGARDPFGIKPFFYLEEEGLLYCASEKKSILTLRKENDVDPESLHHYLTYQFVPEPSTMSVGIKKLSPGHYFTKKPDEPMSIKSYWLPTFRSKAAPLNRIIEDIQQVMRDSVRVHMRSDVPVGSFLSGGIDSSAIVALAREVNPNIKTFTVGFEREGYSEIDVAVSTAASLNVENIHYIVQPEEFVNELPKIIWYMDDPVADPAAIPLYFVAREARKHVKVVLSGEGADELFGGYTIYNEPNSLRGYQSLPQGIRTWLRKLSNILPEGTKGKSFLERGSMTMEERYIGNAKMFTEKEKEQLLNKYNQDWHYQRVTQPLYDYARSYEDIHKMQYVDMHTWLRGDILVKADRMTMANSLELRVPFLDKEVFKVASQISSSDSVTNGTTKYALREAMKGIVPDSVLYRRKLGFPVPIRHWLKNELYEWAKDLITKSPTEQYLDKNMILGMLEVHRAGKLDYSRKIWTVITFMIWHQIYIENLYHFHEFQNLRQYEEAIEPYKIATS</sequence>
<comment type="catalytic activity">
    <reaction evidence="8">
        <text>L-aspartate + L-glutamine + ATP + H2O = L-asparagine + L-glutamate + AMP + diphosphate + H(+)</text>
        <dbReference type="Rhea" id="RHEA:12228"/>
        <dbReference type="ChEBI" id="CHEBI:15377"/>
        <dbReference type="ChEBI" id="CHEBI:15378"/>
        <dbReference type="ChEBI" id="CHEBI:29985"/>
        <dbReference type="ChEBI" id="CHEBI:29991"/>
        <dbReference type="ChEBI" id="CHEBI:30616"/>
        <dbReference type="ChEBI" id="CHEBI:33019"/>
        <dbReference type="ChEBI" id="CHEBI:58048"/>
        <dbReference type="ChEBI" id="CHEBI:58359"/>
        <dbReference type="ChEBI" id="CHEBI:456215"/>
        <dbReference type="EC" id="6.3.5.4"/>
    </reaction>
</comment>
<evidence type="ECO:0000256" key="8">
    <source>
        <dbReference type="ARBA" id="ARBA00048741"/>
    </source>
</evidence>
<dbReference type="InterPro" id="IPR033738">
    <property type="entry name" value="AsnB_N"/>
</dbReference>
<dbReference type="InterPro" id="IPR014729">
    <property type="entry name" value="Rossmann-like_a/b/a_fold"/>
</dbReference>
<proteinExistence type="inferred from homology"/>
<keyword evidence="11" id="KW-1185">Reference proteome</keyword>
<dbReference type="Gene3D" id="3.40.50.620">
    <property type="entry name" value="HUPs"/>
    <property type="match status" value="1"/>
</dbReference>
<dbReference type="InterPro" id="IPR017932">
    <property type="entry name" value="GATase_2_dom"/>
</dbReference>
<evidence type="ECO:0000259" key="9">
    <source>
        <dbReference type="PROSITE" id="PS51278"/>
    </source>
</evidence>
<dbReference type="InterPro" id="IPR029055">
    <property type="entry name" value="Ntn_hydrolases_N"/>
</dbReference>
<evidence type="ECO:0000256" key="3">
    <source>
        <dbReference type="ARBA" id="ARBA00012737"/>
    </source>
</evidence>
<dbReference type="EMBL" id="JAKIJS010000001">
    <property type="protein sequence ID" value="MCF6138508.1"/>
    <property type="molecule type" value="Genomic_DNA"/>
</dbReference>
<keyword evidence="10" id="KW-0436">Ligase</keyword>
<comment type="pathway">
    <text evidence="1">Amino-acid biosynthesis; L-asparagine biosynthesis; L-asparagine from L-aspartate (L-Gln route): step 1/1.</text>
</comment>
<evidence type="ECO:0000256" key="6">
    <source>
        <dbReference type="ARBA" id="ARBA00022888"/>
    </source>
</evidence>
<reference evidence="10 11" key="1">
    <citation type="submission" date="2022-01" db="EMBL/GenBank/DDBJ databases">
        <title>Alkalihalobacillus sp. EGI L200015, a novel bacterium isolated from a salt lake sediment.</title>
        <authorList>
            <person name="Gao L."/>
            <person name="Fang B.-Z."/>
            <person name="Li W.-J."/>
        </authorList>
    </citation>
    <scope>NUCLEOTIDE SEQUENCE [LARGE SCALE GENOMIC DNA]</scope>
    <source>
        <strain evidence="10 11">KCTC 12718</strain>
    </source>
</reference>